<comment type="subcellular location">
    <subcellularLocation>
        <location evidence="1">Cell membrane</location>
        <topology evidence="1">Multi-pass membrane protein</topology>
    </subcellularLocation>
</comment>
<accession>A0A0D4C404</accession>
<proteinExistence type="predicted"/>
<evidence type="ECO:0000259" key="7">
    <source>
        <dbReference type="PROSITE" id="PS50850"/>
    </source>
</evidence>
<dbReference type="PATRIC" id="fig|1618207.4.peg.2536"/>
<keyword evidence="9" id="KW-1185">Reference proteome</keyword>
<dbReference type="SUPFAM" id="SSF103473">
    <property type="entry name" value="MFS general substrate transporter"/>
    <property type="match status" value="1"/>
</dbReference>
<dbReference type="InterPro" id="IPR050189">
    <property type="entry name" value="MFS_Efflux_Transporters"/>
</dbReference>
<protein>
    <recommendedName>
        <fullName evidence="7">Major facilitator superfamily (MFS) profile domain-containing protein</fullName>
    </recommendedName>
</protein>
<dbReference type="GO" id="GO:0022857">
    <property type="term" value="F:transmembrane transporter activity"/>
    <property type="evidence" value="ECO:0007669"/>
    <property type="project" value="InterPro"/>
</dbReference>
<feature type="transmembrane region" description="Helical" evidence="6">
    <location>
        <begin position="128"/>
        <end position="152"/>
    </location>
</feature>
<dbReference type="NCBIfam" id="NF033135">
    <property type="entry name" value="cmx_cmrA"/>
    <property type="match status" value="1"/>
</dbReference>
<evidence type="ECO:0000256" key="6">
    <source>
        <dbReference type="SAM" id="Phobius"/>
    </source>
</evidence>
<organism evidence="8 9">
    <name type="scientific">Psychromicrobium lacuslunae</name>
    <dbReference type="NCBI Taxonomy" id="1618207"/>
    <lineage>
        <taxon>Bacteria</taxon>
        <taxon>Bacillati</taxon>
        <taxon>Actinomycetota</taxon>
        <taxon>Actinomycetes</taxon>
        <taxon>Micrococcales</taxon>
        <taxon>Micrococcaceae</taxon>
        <taxon>Psychromicrobium</taxon>
    </lineage>
</organism>
<dbReference type="OrthoDB" id="9814237at2"/>
<sequence>MPFTVYLFSIAVFAQGTSEFMLAGLLPDLSAELDVSVPQAGLLTSAFAVGMVFGAPLTAAFSRGWPPRRSLAIFLLVFIAVHLLGAITTSFTVLLASRVVAALANAGFLAVALSLVTRIVPTEQRNRALSIVLAGTTIALIAGVPAGAFLAMSFGWRSALWAVALISVPGLLAVLSRSIGNSLPAGERRRLISEFVALRNFRLLLLMFLALSVNAATFCGFSYLAPLVTEAAKLPATMVPLVLALFGIGALLGVLLAGRLALRRPAASGRLAGALLAIGWSILGSLAAHPTAFLAMFLPLTLLLGALSFGLGSALIARFMAEASGAPTMAGAFATMSFNIGAALGPVLGGLAFSSWLGAAGPALLSAGFVCLALLTSLVSTRRRQTG</sequence>
<dbReference type="GO" id="GO:0005886">
    <property type="term" value="C:plasma membrane"/>
    <property type="evidence" value="ECO:0007669"/>
    <property type="project" value="UniProtKB-SubCell"/>
</dbReference>
<feature type="transmembrane region" description="Helical" evidence="6">
    <location>
        <begin position="359"/>
        <end position="379"/>
    </location>
</feature>
<keyword evidence="5 6" id="KW-0472">Membrane</keyword>
<dbReference type="InterPro" id="IPR036259">
    <property type="entry name" value="MFS_trans_sf"/>
</dbReference>
<dbReference type="EMBL" id="CP011005">
    <property type="protein sequence ID" value="AJT43111.1"/>
    <property type="molecule type" value="Genomic_DNA"/>
</dbReference>
<evidence type="ECO:0000313" key="8">
    <source>
        <dbReference type="EMBL" id="AJT43111.1"/>
    </source>
</evidence>
<dbReference type="RefSeq" id="WP_045077380.1">
    <property type="nucleotide sequence ID" value="NZ_CP011005.1"/>
</dbReference>
<feature type="transmembrane region" description="Helical" evidence="6">
    <location>
        <begin position="73"/>
        <end position="93"/>
    </location>
</feature>
<evidence type="ECO:0000256" key="5">
    <source>
        <dbReference type="ARBA" id="ARBA00023136"/>
    </source>
</evidence>
<dbReference type="PANTHER" id="PTHR43124:SF3">
    <property type="entry name" value="CHLORAMPHENICOL EFFLUX PUMP RV0191"/>
    <property type="match status" value="1"/>
</dbReference>
<feature type="domain" description="Major facilitator superfamily (MFS) profile" evidence="7">
    <location>
        <begin position="4"/>
        <end position="385"/>
    </location>
</feature>
<keyword evidence="4 6" id="KW-1133">Transmembrane helix</keyword>
<feature type="transmembrane region" description="Helical" evidence="6">
    <location>
        <begin position="294"/>
        <end position="317"/>
    </location>
</feature>
<feature type="transmembrane region" description="Helical" evidence="6">
    <location>
        <begin position="40"/>
        <end position="61"/>
    </location>
</feature>
<evidence type="ECO:0000313" key="9">
    <source>
        <dbReference type="Proteomes" id="UP000061839"/>
    </source>
</evidence>
<dbReference type="Gene3D" id="1.20.1250.20">
    <property type="entry name" value="MFS general substrate transporter like domains"/>
    <property type="match status" value="2"/>
</dbReference>
<name>A0A0D4C404_9MICC</name>
<feature type="transmembrane region" description="Helical" evidence="6">
    <location>
        <begin position="201"/>
        <end position="225"/>
    </location>
</feature>
<evidence type="ECO:0000256" key="2">
    <source>
        <dbReference type="ARBA" id="ARBA00022475"/>
    </source>
</evidence>
<dbReference type="CDD" id="cd17324">
    <property type="entry name" value="MFS_NepI_like"/>
    <property type="match status" value="1"/>
</dbReference>
<dbReference type="PANTHER" id="PTHR43124">
    <property type="entry name" value="PURINE EFFLUX PUMP PBUE"/>
    <property type="match status" value="1"/>
</dbReference>
<feature type="transmembrane region" description="Helical" evidence="6">
    <location>
        <begin position="237"/>
        <end position="257"/>
    </location>
</feature>
<feature type="transmembrane region" description="Helical" evidence="6">
    <location>
        <begin position="99"/>
        <end position="116"/>
    </location>
</feature>
<keyword evidence="3 6" id="KW-0812">Transmembrane</keyword>
<dbReference type="InterPro" id="IPR020846">
    <property type="entry name" value="MFS_dom"/>
</dbReference>
<evidence type="ECO:0000256" key="1">
    <source>
        <dbReference type="ARBA" id="ARBA00004651"/>
    </source>
</evidence>
<dbReference type="Pfam" id="PF07690">
    <property type="entry name" value="MFS_1"/>
    <property type="match status" value="1"/>
</dbReference>
<feature type="transmembrane region" description="Helical" evidence="6">
    <location>
        <begin position="269"/>
        <end position="288"/>
    </location>
</feature>
<evidence type="ECO:0000256" key="3">
    <source>
        <dbReference type="ARBA" id="ARBA00022692"/>
    </source>
</evidence>
<dbReference type="PROSITE" id="PS50850">
    <property type="entry name" value="MFS"/>
    <property type="match status" value="1"/>
</dbReference>
<dbReference type="AlphaFoldDB" id="A0A0D4C404"/>
<feature type="transmembrane region" description="Helical" evidence="6">
    <location>
        <begin position="158"/>
        <end position="180"/>
    </location>
</feature>
<feature type="transmembrane region" description="Helical" evidence="6">
    <location>
        <begin position="329"/>
        <end position="353"/>
    </location>
</feature>
<dbReference type="InterPro" id="IPR011701">
    <property type="entry name" value="MFS"/>
</dbReference>
<dbReference type="HOGENOM" id="CLU_001265_61_2_11"/>
<reference evidence="8 9" key="1">
    <citation type="journal article" date="2015" name="Genome Announc.">
        <title>Complete Genome Sequencing of Protease-Producing Novel Arthrobacter sp. Strain IHBB 11108 Using PacBio Single-Molecule Real-Time Sequencing Technology.</title>
        <authorList>
            <person name="Kiran S."/>
            <person name="Swarnkar M.K."/>
            <person name="Pal M."/>
            <person name="Thakur R."/>
            <person name="Tewari R."/>
            <person name="Singh A.K."/>
            <person name="Gulati A."/>
        </authorList>
    </citation>
    <scope>NUCLEOTIDE SEQUENCE [LARGE SCALE GENOMIC DNA]</scope>
    <source>
        <strain evidence="8 9">IHBB 11108</strain>
    </source>
</reference>
<dbReference type="KEGG" id="ari:UM93_12510"/>
<evidence type="ECO:0000256" key="4">
    <source>
        <dbReference type="ARBA" id="ARBA00022989"/>
    </source>
</evidence>
<keyword evidence="2" id="KW-1003">Cell membrane</keyword>
<gene>
    <name evidence="8" type="ORF">UM93_12510</name>
</gene>
<dbReference type="Proteomes" id="UP000061839">
    <property type="component" value="Chromosome"/>
</dbReference>